<dbReference type="AlphaFoldDB" id="A0A812M8D1"/>
<dbReference type="GO" id="GO:0016020">
    <property type="term" value="C:membrane"/>
    <property type="evidence" value="ECO:0007669"/>
    <property type="project" value="UniProtKB-SubCell"/>
</dbReference>
<feature type="non-terminal residue" evidence="6">
    <location>
        <position position="62"/>
    </location>
</feature>
<dbReference type="Gene3D" id="1.10.3430.10">
    <property type="entry name" value="Ammonium transporter AmtB like domains"/>
    <property type="match status" value="1"/>
</dbReference>
<feature type="domain" description="Ammonium transporter AmtB-like" evidence="5">
    <location>
        <begin position="1"/>
        <end position="46"/>
    </location>
</feature>
<protein>
    <submittedName>
        <fullName evidence="6">AMT1-1 protein</fullName>
    </submittedName>
</protein>
<feature type="non-terminal residue" evidence="6">
    <location>
        <position position="1"/>
    </location>
</feature>
<name>A0A812M8D1_SYMPI</name>
<evidence type="ECO:0000256" key="4">
    <source>
        <dbReference type="ARBA" id="ARBA00023136"/>
    </source>
</evidence>
<evidence type="ECO:0000313" key="6">
    <source>
        <dbReference type="EMBL" id="CAE7258719.1"/>
    </source>
</evidence>
<comment type="caution">
    <text evidence="6">The sequence shown here is derived from an EMBL/GenBank/DDBJ whole genome shotgun (WGS) entry which is preliminary data.</text>
</comment>
<evidence type="ECO:0000313" key="7">
    <source>
        <dbReference type="Proteomes" id="UP000649617"/>
    </source>
</evidence>
<dbReference type="OrthoDB" id="534912at2759"/>
<keyword evidence="4" id="KW-0472">Membrane</keyword>
<keyword evidence="3" id="KW-1133">Transmembrane helix</keyword>
<proteinExistence type="predicted"/>
<accession>A0A812M8D1</accession>
<keyword evidence="2" id="KW-0812">Transmembrane</keyword>
<reference evidence="6" key="1">
    <citation type="submission" date="2021-02" db="EMBL/GenBank/DDBJ databases">
        <authorList>
            <person name="Dougan E. K."/>
            <person name="Rhodes N."/>
            <person name="Thang M."/>
            <person name="Chan C."/>
        </authorList>
    </citation>
    <scope>NUCLEOTIDE SEQUENCE</scope>
</reference>
<evidence type="ECO:0000259" key="5">
    <source>
        <dbReference type="Pfam" id="PF00909"/>
    </source>
</evidence>
<dbReference type="InterPro" id="IPR024041">
    <property type="entry name" value="NH4_transpt_AmtB-like_dom"/>
</dbReference>
<dbReference type="EMBL" id="CAJNIZ010007537">
    <property type="protein sequence ID" value="CAE7258719.1"/>
    <property type="molecule type" value="Genomic_DNA"/>
</dbReference>
<sequence>LSAATCGISVFMLQYILTHKYDVGALCNGILAGLVSITAGCGNMDTLTTWKFFVNKRSFLGQ</sequence>
<comment type="subcellular location">
    <subcellularLocation>
        <location evidence="1">Membrane</location>
        <topology evidence="1">Multi-pass membrane protein</topology>
    </subcellularLocation>
</comment>
<dbReference type="Proteomes" id="UP000649617">
    <property type="component" value="Unassembled WGS sequence"/>
</dbReference>
<evidence type="ECO:0000256" key="3">
    <source>
        <dbReference type="ARBA" id="ARBA00022989"/>
    </source>
</evidence>
<dbReference type="InterPro" id="IPR029020">
    <property type="entry name" value="Ammonium/urea_transptr"/>
</dbReference>
<dbReference type="Pfam" id="PF00909">
    <property type="entry name" value="Ammonium_transp"/>
    <property type="match status" value="1"/>
</dbReference>
<keyword evidence="7" id="KW-1185">Reference proteome</keyword>
<evidence type="ECO:0000256" key="2">
    <source>
        <dbReference type="ARBA" id="ARBA00022692"/>
    </source>
</evidence>
<evidence type="ECO:0000256" key="1">
    <source>
        <dbReference type="ARBA" id="ARBA00004141"/>
    </source>
</evidence>
<dbReference type="GO" id="GO:0008519">
    <property type="term" value="F:ammonium channel activity"/>
    <property type="evidence" value="ECO:0007669"/>
    <property type="project" value="InterPro"/>
</dbReference>
<organism evidence="6 7">
    <name type="scientific">Symbiodinium pilosum</name>
    <name type="common">Dinoflagellate</name>
    <dbReference type="NCBI Taxonomy" id="2952"/>
    <lineage>
        <taxon>Eukaryota</taxon>
        <taxon>Sar</taxon>
        <taxon>Alveolata</taxon>
        <taxon>Dinophyceae</taxon>
        <taxon>Suessiales</taxon>
        <taxon>Symbiodiniaceae</taxon>
        <taxon>Symbiodinium</taxon>
    </lineage>
</organism>
<dbReference type="SUPFAM" id="SSF111352">
    <property type="entry name" value="Ammonium transporter"/>
    <property type="match status" value="1"/>
</dbReference>
<gene>
    <name evidence="6" type="primary">AMT1-1</name>
    <name evidence="6" type="ORF">SPIL2461_LOCUS5347</name>
</gene>